<keyword evidence="4" id="KW-1133">Transmembrane helix</keyword>
<dbReference type="Pfam" id="PF01852">
    <property type="entry name" value="START"/>
    <property type="match status" value="1"/>
</dbReference>
<feature type="domain" description="START" evidence="5">
    <location>
        <begin position="329"/>
        <end position="515"/>
    </location>
</feature>
<feature type="transmembrane region" description="Helical" evidence="4">
    <location>
        <begin position="172"/>
        <end position="194"/>
    </location>
</feature>
<feature type="transmembrane region" description="Helical" evidence="4">
    <location>
        <begin position="200"/>
        <end position="220"/>
    </location>
</feature>
<dbReference type="InterPro" id="IPR051869">
    <property type="entry name" value="STARD3"/>
</dbReference>
<evidence type="ECO:0000256" key="4">
    <source>
        <dbReference type="SAM" id="Phobius"/>
    </source>
</evidence>
<dbReference type="PANTHER" id="PTHR46121:SF4">
    <property type="entry name" value="STEROIDOGENIC ACUTE REGULATORY PROTEIN-LIKE"/>
    <property type="match status" value="1"/>
</dbReference>
<feature type="transmembrane region" description="Helical" evidence="4">
    <location>
        <begin position="143"/>
        <end position="165"/>
    </location>
</feature>
<dbReference type="SMART" id="SM00234">
    <property type="entry name" value="START"/>
    <property type="match status" value="1"/>
</dbReference>
<dbReference type="Proteomes" id="UP000694924">
    <property type="component" value="Unplaced"/>
</dbReference>
<keyword evidence="3 4" id="KW-0472">Membrane</keyword>
<feature type="transmembrane region" description="Helical" evidence="4">
    <location>
        <begin position="100"/>
        <end position="123"/>
    </location>
</feature>
<dbReference type="InterPro" id="IPR019498">
    <property type="entry name" value="MENTAL"/>
</dbReference>
<dbReference type="PANTHER" id="PTHR46121">
    <property type="entry name" value="STEROIDOGENIC ACUTE REGULATORY PROTEIN-LIKE"/>
    <property type="match status" value="1"/>
</dbReference>
<dbReference type="InterPro" id="IPR023393">
    <property type="entry name" value="START-like_dom_sf"/>
</dbReference>
<dbReference type="RefSeq" id="XP_015190443.1">
    <property type="nucleotide sequence ID" value="XM_015334957.1"/>
</dbReference>
<dbReference type="Pfam" id="PF10457">
    <property type="entry name" value="MENTAL"/>
    <property type="match status" value="1"/>
</dbReference>
<dbReference type="GeneID" id="107073971"/>
<evidence type="ECO:0000256" key="3">
    <source>
        <dbReference type="ARBA" id="ARBA00023136"/>
    </source>
</evidence>
<evidence type="ECO:0000256" key="1">
    <source>
        <dbReference type="ARBA" id="ARBA00004141"/>
    </source>
</evidence>
<evidence type="ECO:0000259" key="5">
    <source>
        <dbReference type="PROSITE" id="PS50848"/>
    </source>
</evidence>
<protein>
    <submittedName>
        <fullName evidence="8">StAR-related lipid transfer protein 3 isoform X1</fullName>
    </submittedName>
</protein>
<dbReference type="SUPFAM" id="SSF55961">
    <property type="entry name" value="Bet v1-like"/>
    <property type="match status" value="1"/>
</dbReference>
<sequence>MYVQPNIRVRSVKIVRVDIRKAVIRICYRRYVFPKNYLRMEEDDRQNIRTAVENILSGSINSQRSSYTQQSFTRTSDIVLSEDLIAGAREGGRMSNVRRFFCLFVTFDLLLTVLMWLICSMIAGENLEAAFINQVVDYHIKTSLFDIVMAAICRFTVLLLFYALLHLNHWIFVALTTACTCAFLLAKVFLFDWVSCNQPVFQVLLILSSFILSWAEAWYFDFRVIPQETHVINWIRNMSNAERAPLIQATIADPRQYSSIEPSRNFYTPMDSPAHSDVEDELVRRQDTANEIFIHKPLPKLTPDKIDEYKMTARTLLKNSHDLLTSKEWKIEATQPCGDTISYMQTKRPEGKIMKITGIVDAPASMLINWLFDDVEALPTWNKLVTESRKLQHIDENTDIVYQATSSQGGGLIGARDFIILRHRNKFGNYYISSGMSVTLKSFPSRKNVVRGENGVSCWAAEELADGDSSKCRFTWILNTNLKGWIPQKVVDKSLSAALVEFMSYLRKYLDEYQRHAAT</sequence>
<keyword evidence="7" id="KW-1185">Reference proteome</keyword>
<proteinExistence type="predicted"/>
<dbReference type="PROSITE" id="PS50848">
    <property type="entry name" value="START"/>
    <property type="match status" value="1"/>
</dbReference>
<evidence type="ECO:0000256" key="2">
    <source>
        <dbReference type="ARBA" id="ARBA00022692"/>
    </source>
</evidence>
<dbReference type="PRINTS" id="PR00978">
    <property type="entry name" value="STARPROTEIN"/>
</dbReference>
<dbReference type="InterPro" id="IPR002913">
    <property type="entry name" value="START_lipid-bd_dom"/>
</dbReference>
<accession>A0ABM1JDA5</accession>
<evidence type="ECO:0000259" key="6">
    <source>
        <dbReference type="PROSITE" id="PS51439"/>
    </source>
</evidence>
<gene>
    <name evidence="8" type="primary">LOC107073971</name>
</gene>
<dbReference type="Gene3D" id="3.30.530.20">
    <property type="match status" value="1"/>
</dbReference>
<keyword evidence="2 4" id="KW-0812">Transmembrane</keyword>
<dbReference type="PROSITE" id="PS51439">
    <property type="entry name" value="MENTAL"/>
    <property type="match status" value="1"/>
</dbReference>
<feature type="domain" description="MENTAL" evidence="6">
    <location>
        <begin position="94"/>
        <end position="267"/>
    </location>
</feature>
<name>A0ABM1JDA5_POLDO</name>
<evidence type="ECO:0000313" key="8">
    <source>
        <dbReference type="RefSeq" id="XP_015190443.1"/>
    </source>
</evidence>
<reference evidence="8" key="1">
    <citation type="submission" date="2025-08" db="UniProtKB">
        <authorList>
            <consortium name="RefSeq"/>
        </authorList>
    </citation>
    <scope>IDENTIFICATION</scope>
    <source>
        <tissue evidence="8">Whole body</tissue>
    </source>
</reference>
<organism evidence="7 8">
    <name type="scientific">Polistes dominula</name>
    <name type="common">European paper wasp</name>
    <name type="synonym">Vespa dominula</name>
    <dbReference type="NCBI Taxonomy" id="743375"/>
    <lineage>
        <taxon>Eukaryota</taxon>
        <taxon>Metazoa</taxon>
        <taxon>Ecdysozoa</taxon>
        <taxon>Arthropoda</taxon>
        <taxon>Hexapoda</taxon>
        <taxon>Insecta</taxon>
        <taxon>Pterygota</taxon>
        <taxon>Neoptera</taxon>
        <taxon>Endopterygota</taxon>
        <taxon>Hymenoptera</taxon>
        <taxon>Apocrita</taxon>
        <taxon>Aculeata</taxon>
        <taxon>Vespoidea</taxon>
        <taxon>Vespidae</taxon>
        <taxon>Polistinae</taxon>
        <taxon>Polistini</taxon>
        <taxon>Polistes</taxon>
    </lineage>
</organism>
<comment type="subcellular location">
    <subcellularLocation>
        <location evidence="1">Membrane</location>
        <topology evidence="1">Multi-pass membrane protein</topology>
    </subcellularLocation>
</comment>
<evidence type="ECO:0000313" key="7">
    <source>
        <dbReference type="Proteomes" id="UP000694924"/>
    </source>
</evidence>
<dbReference type="InterPro" id="IPR000799">
    <property type="entry name" value="StAR-like"/>
</dbReference>